<reference evidence="1" key="1">
    <citation type="submission" date="2013-02" db="EMBL/GenBank/DDBJ databases">
        <title>Comparative genomics of Borrelia species.</title>
        <authorList>
            <person name="Schwan T.G."/>
            <person name="Raffel S.J."/>
            <person name="Porcella S.F."/>
        </authorList>
    </citation>
    <scope>NUCLEOTIDE SEQUENCE</scope>
    <source>
        <strain evidence="1">DOU</strain>
        <plasmid evidence="1">unnamed</plasmid>
    </source>
</reference>
<proteinExistence type="predicted"/>
<sequence length="31" mass="3948">MFHFTSNFYNLIQYTKNNYKKLQKKLNLFFI</sequence>
<dbReference type="EMBL" id="CP004301">
    <property type="protein sequence ID" value="AHH07129.1"/>
    <property type="molecule type" value="Genomic_DNA"/>
</dbReference>
<organism evidence="1">
    <name type="scientific">Borrelia crocidurae DOU</name>
    <dbReference type="NCBI Taxonomy" id="1293575"/>
    <lineage>
        <taxon>Bacteria</taxon>
        <taxon>Pseudomonadati</taxon>
        <taxon>Spirochaetota</taxon>
        <taxon>Spirochaetia</taxon>
        <taxon>Spirochaetales</taxon>
        <taxon>Borreliaceae</taxon>
        <taxon>Borrelia</taxon>
    </lineage>
</organism>
<dbReference type="HOGENOM" id="CLU_3395382_0_0_12"/>
<accession>W5SIZ6</accession>
<keyword evidence="1" id="KW-0614">Plasmid</keyword>
<name>W5SIZ6_9SPIR</name>
<geneLocation type="plasmid" evidence="1">
    <name>unnamed</name>
</geneLocation>
<protein>
    <submittedName>
        <fullName evidence="1">Uncharacterized protein</fullName>
    </submittedName>
</protein>
<gene>
    <name evidence="1" type="ORF">BCD_1063</name>
</gene>
<evidence type="ECO:0000313" key="1">
    <source>
        <dbReference type="EMBL" id="AHH07129.1"/>
    </source>
</evidence>
<dbReference type="AlphaFoldDB" id="W5SIZ6"/>